<dbReference type="InterPro" id="IPR011030">
    <property type="entry name" value="Lipovitellin_superhlx_dom"/>
</dbReference>
<sequence>LNNPMLWDLTKAFLFTTDEKGSVRLVHCHPEDHEELLFIKKAMIEEDADEWTYSAKEHDHLGHLQHDYKARRTSSGLKLERKHYSAEDAERFHDKTLHYDHTGTLHSAQAKDRILLKNRGPKFEPHIPIPGERPHKVETPVEQPVESFSNLTVQTLETKPKRPEHALDAVKRNITRAFDCIRQFSEPDNLNRSLCVNDLRNVLENLHTEDYRNLVDDILGSNCSSSDTHCEDKRLILIDVVSRMGDKTSQDLIISHVLSKSQPVGEELRRVFAHCAALEHPTENFVRAIEGFCFGKSGQHHGSRSMTRVQNRACLAVGILTKHLAGKGRHRQANRLANQLETWLDEHGKGDHKISKRDTWLTDTEDEDHHVSKAILLHALGNAALARSRRHLLEHAQPNRGHHMWRRAALDAMRQYTCNETARALLDSLLHEEVHSVRQMALSVYHKHPQRHHAALQEENVMLSQNYTYPAVARAKRGIFERILFQFKLGLPTIDWKKDIGTSDVGASFGVYFENGIGALFKVLSGHVEVNVHDKLWAEAHVGLIGKKWELLFVEVCYRGKLSYNINVIKDFTVGASEDITKTFDSVSKNIIEPIQKVANKISTMFQDPVSGAKSGFNALKQAVRDLPKRTAEALRSAVNLSEIAESVSGLPLVSKLQQVAGRAQTLMEDINNEATELFASIKDAAVVALPFGEEEIRQVINTVLSKLGDITQSPNKAVSFMERAKNQFQLALQRILEGNNIMHQAVSFLSGSKSTFMNAAHELKEIIEVTRNVVDKLKADHTRRKRDANPFDDLAQTVGDSMEEAMADVYAKADEMIDRFKDTIDVAKQLQEGFDLQSLYTGTLKKSFEDFKEAVDSIKSRISGIFGQKFHEKFPDERRECEDKCGCGYFPTDPDRYGHPGVDLRLTQSWKVFTPVAGMMFKDDDHVVRIQAVTSGFADYDVILSNVQLSISVGVNGTFVDEGQAIGTPTGNNGCDESHINVAMMRKGQNCSAGPCAYIDPSPFLDRMQPVPKWHQECKDFTFRHIGLVIDFDKLTEGFKEVLKDLKRMAVDFGKQLLMKAVDALPDTGFLGRMKSIAGNIVSGIDLDAGNLKNLFQDGVDGMKNFFGDIATKKFSVAGIAGMVHNVASHGSGPLANSVSKVTGFIGKAQGLVKNPPLGGLKSMATGGIGRILSSRNIMPALPAGLGNLGSGGLAGIASGVGNGGLMSGIGDTLGSVGNRVGGALSGIGSGGGLGGALSGIGSGGGLGGALSGIGSGGGLGGAISGLGDSLGSVGDRLGGSLGGLGDNLGSVGDRLGGSLGGLGDNLGSVGDRLGGSLGGLGDNLGSLGDRVGGALGGLGDNLGSVGDRLGGSLGGLGDNLGSVGDRVGGALGGLGDNLGSVGDRVGDALGGFGDSLSSVGDRVGGALEGLGDNLGSVGDRVGDALGGLGDSLGSVGDRVGGALGGLDGALGNLGSAQGLMSGIKSVLGSGPGIDGLASTFGNIIAAGKGIEGVISGVKDILGSGQGLDGLLSGLKNVLGTQQGLDALISEIKSHLGSGHLIDDLASAAGNVLETRQGIDDMVSGMKSALQSRAEIDAFASAVKDALMSGPSAQRLVSEIEKVLGPGKGIDDLIASVKTNLGSGQGLDELTSAVGKLLGSQQVIEGFLSGVKSALGSGQGIDKLSSAIGNILGSGQGIGALTSGIKAFVGSGQGLDGFVSEIKSVLGSGQAVDKVSSAIGSILESGSAQLKDGLVSGIKNVLASGEGIDDIAAAIGHLVGSGQNVDGLVTEIKQTLTSAQGLDAIASAVGDMLTSKPAIDSVVSGVKSALGSGGQMLDKMASAVADTLGLGQGLDGLASTVGNILGSKLSIDNIASGVRSLGSGQGLMSGIKSALGSGPGIDGLASTFGNILNSGQGMEGIVSGIKDMLRTGQGLDGLLSGLKNVLGSQTGLDALLSGIKSHLVSGHMIDDLASAVGNVLGTRQGIDDMVSGIKSFLRSGTGMDAFASAIGDALKSGQAAQGLVSEIEKVLGPGKGIDDLIASVKTNLGSGQGLDELTSAVGKLLGSQQVIEGFLSGVKSALGSGQGIDKLSSAIGNILGSGQGIGALTSGIKAFVGSGQGLDGFVSEMKSVLGSGQAVDKVSSAIGSILESGSAQLKDGLVSGIKNVLASGEGIDDIAAAIGHLVGSGQNVDGLVTEIKQTLTSAQGLDAIASAVGGMLTSKPAIDSVVSGVKSALSSGGQMLDRMASAVADTIGLGQGLDGLASTIGNLLGSKLGIDNIASQLGSLLGSGQVGNMLGAGASGLMSQVDKVLGSGIGANHLSSALGLGNMGLFSEMSSDVTSFVSGRSGMLTALKTTPQRLCPSFGEALSGLTGSTCVPHDDCLGIDCHVSIQHLRVTGTFDVSIAFLPQDKKVQLTVDNKVHTVTGNGEKTISPSLVILKIFRVSFKIHTEWKERELGFSLTVSPCAVGFCMPDITLIKNLRLDLNGRRRRSLLGRRMGECVMAVEVNLK</sequence>
<feature type="domain" description="Vitellogenin" evidence="1">
    <location>
        <begin position="124"/>
        <end position="443"/>
    </location>
</feature>
<dbReference type="EMBL" id="JACVVK020000090">
    <property type="protein sequence ID" value="KAK7493738.1"/>
    <property type="molecule type" value="Genomic_DNA"/>
</dbReference>
<dbReference type="InterPro" id="IPR001747">
    <property type="entry name" value="Vitellogenin_N"/>
</dbReference>
<dbReference type="Pfam" id="PF01347">
    <property type="entry name" value="Vitellogenin_N"/>
    <property type="match status" value="1"/>
</dbReference>
<evidence type="ECO:0000313" key="3">
    <source>
        <dbReference type="Proteomes" id="UP001519460"/>
    </source>
</evidence>
<reference evidence="2 3" key="1">
    <citation type="journal article" date="2023" name="Sci. Data">
        <title>Genome assembly of the Korean intertidal mud-creeper Batillaria attramentaria.</title>
        <authorList>
            <person name="Patra A.K."/>
            <person name="Ho P.T."/>
            <person name="Jun S."/>
            <person name="Lee S.J."/>
            <person name="Kim Y."/>
            <person name="Won Y.J."/>
        </authorList>
    </citation>
    <scope>NUCLEOTIDE SEQUENCE [LARGE SCALE GENOMIC DNA]</scope>
    <source>
        <strain evidence="2">Wonlab-2016</strain>
    </source>
</reference>
<comment type="caution">
    <text evidence="2">The sequence shown here is derived from an EMBL/GenBank/DDBJ whole genome shotgun (WGS) entry which is preliminary data.</text>
</comment>
<gene>
    <name evidence="2" type="ORF">BaRGS_00015067</name>
</gene>
<protein>
    <recommendedName>
        <fullName evidence="1">Vitellogenin domain-containing protein</fullName>
    </recommendedName>
</protein>
<evidence type="ECO:0000313" key="2">
    <source>
        <dbReference type="EMBL" id="KAK7493738.1"/>
    </source>
</evidence>
<proteinExistence type="predicted"/>
<dbReference type="Gene3D" id="1.25.10.20">
    <property type="entry name" value="Vitellinogen, superhelical"/>
    <property type="match status" value="1"/>
</dbReference>
<organism evidence="2 3">
    <name type="scientific">Batillaria attramentaria</name>
    <dbReference type="NCBI Taxonomy" id="370345"/>
    <lineage>
        <taxon>Eukaryota</taxon>
        <taxon>Metazoa</taxon>
        <taxon>Spiralia</taxon>
        <taxon>Lophotrochozoa</taxon>
        <taxon>Mollusca</taxon>
        <taxon>Gastropoda</taxon>
        <taxon>Caenogastropoda</taxon>
        <taxon>Sorbeoconcha</taxon>
        <taxon>Cerithioidea</taxon>
        <taxon>Batillariidae</taxon>
        <taxon>Batillaria</taxon>
    </lineage>
</organism>
<accession>A0ABD0L346</accession>
<evidence type="ECO:0000259" key="1">
    <source>
        <dbReference type="Pfam" id="PF01347"/>
    </source>
</evidence>
<dbReference type="Proteomes" id="UP001519460">
    <property type="component" value="Unassembled WGS sequence"/>
</dbReference>
<dbReference type="Gene3D" id="2.70.70.10">
    <property type="entry name" value="Glucose Permease (Domain IIA)"/>
    <property type="match status" value="1"/>
</dbReference>
<name>A0ABD0L346_9CAEN</name>
<keyword evidence="3" id="KW-1185">Reference proteome</keyword>
<feature type="non-terminal residue" evidence="2">
    <location>
        <position position="1"/>
    </location>
</feature>
<dbReference type="InterPro" id="IPR011055">
    <property type="entry name" value="Dup_hybrid_motif"/>
</dbReference>